<evidence type="ECO:0000313" key="3">
    <source>
        <dbReference type="Proteomes" id="UP001267290"/>
    </source>
</evidence>
<dbReference type="InterPro" id="IPR039564">
    <property type="entry name" value="Peptidase_C39-like"/>
</dbReference>
<evidence type="ECO:0000259" key="1">
    <source>
        <dbReference type="Pfam" id="PF13529"/>
    </source>
</evidence>
<organism evidence="2 3">
    <name type="scientific">Paenibacillus qinlingensis</name>
    <dbReference type="NCBI Taxonomy" id="1837343"/>
    <lineage>
        <taxon>Bacteria</taxon>
        <taxon>Bacillati</taxon>
        <taxon>Bacillota</taxon>
        <taxon>Bacilli</taxon>
        <taxon>Bacillales</taxon>
        <taxon>Paenibacillaceae</taxon>
        <taxon>Paenibacillus</taxon>
    </lineage>
</organism>
<dbReference type="Pfam" id="PF13529">
    <property type="entry name" value="Peptidase_C39_2"/>
    <property type="match status" value="1"/>
</dbReference>
<dbReference type="Proteomes" id="UP001267290">
    <property type="component" value="Unassembled WGS sequence"/>
</dbReference>
<dbReference type="PANTHER" id="PTHR37806:SF1">
    <property type="entry name" value="PEPTIDASE C39-LIKE DOMAIN-CONTAINING PROTEIN"/>
    <property type="match status" value="1"/>
</dbReference>
<reference evidence="2 3" key="1">
    <citation type="submission" date="2023-07" db="EMBL/GenBank/DDBJ databases">
        <title>Sorghum-associated microbial communities from plants grown in Nebraska, USA.</title>
        <authorList>
            <person name="Schachtman D."/>
        </authorList>
    </citation>
    <scope>NUCLEOTIDE SEQUENCE [LARGE SCALE GENOMIC DNA]</scope>
    <source>
        <strain evidence="2 3">CC258</strain>
    </source>
</reference>
<dbReference type="RefSeq" id="WP_310499645.1">
    <property type="nucleotide sequence ID" value="NZ_JAVDSB010000005.1"/>
</dbReference>
<dbReference type="EMBL" id="JAVDSB010000005">
    <property type="protein sequence ID" value="MDR6552087.1"/>
    <property type="molecule type" value="Genomic_DNA"/>
</dbReference>
<proteinExistence type="predicted"/>
<protein>
    <submittedName>
        <fullName evidence="2">Uncharacterized protein YvpB</fullName>
    </submittedName>
</protein>
<keyword evidence="3" id="KW-1185">Reference proteome</keyword>
<gene>
    <name evidence="2" type="ORF">J2736_003289</name>
</gene>
<accession>A0ABU1NX73</accession>
<evidence type="ECO:0000313" key="2">
    <source>
        <dbReference type="EMBL" id="MDR6552087.1"/>
    </source>
</evidence>
<sequence>MKKLKLLTLLLLVLFSMTLIPLIKSHYPAANQLVTLSRPNGEIPEQHLASEKATEIPSPAKTITAEVASTTTTNQTTTDEAEAPTLTAHHVQLQAIPAISQLPELPNGCEAVAATMLLNWAGLPITKAEVADALPKGDMPYENEDGAFVGSNPKDVFVGDPFDVGYGIYHAPVAKLMNQWLPGHIRDLTGTTFDDLLEVIAHGSPAMIWATEHMDTPYLDLEWEDEAGELVPWYQPEHTLLLTGWDDDYAYMNDPMTGEQETYSLAAFKEAWELMGSQAITIIT</sequence>
<dbReference type="Gene3D" id="3.90.70.10">
    <property type="entry name" value="Cysteine proteinases"/>
    <property type="match status" value="1"/>
</dbReference>
<dbReference type="PANTHER" id="PTHR37806">
    <property type="entry name" value="LMO0724 PROTEIN"/>
    <property type="match status" value="1"/>
</dbReference>
<feature type="domain" description="Peptidase C39-like" evidence="1">
    <location>
        <begin position="95"/>
        <end position="256"/>
    </location>
</feature>
<comment type="caution">
    <text evidence="2">The sequence shown here is derived from an EMBL/GenBank/DDBJ whole genome shotgun (WGS) entry which is preliminary data.</text>
</comment>
<name>A0ABU1NX73_9BACL</name>